<dbReference type="Proteomes" id="UP000295681">
    <property type="component" value="Unassembled WGS sequence"/>
</dbReference>
<dbReference type="AlphaFoldDB" id="A0A4R5N9X1"/>
<accession>A0A4R5N9X1</accession>
<protein>
    <recommendedName>
        <fullName evidence="4">DUF1129 domain-containing protein</fullName>
    </recommendedName>
</protein>
<keyword evidence="1" id="KW-0812">Transmembrane</keyword>
<proteinExistence type="predicted"/>
<keyword evidence="1" id="KW-0472">Membrane</keyword>
<dbReference type="EMBL" id="PUFI01000013">
    <property type="protein sequence ID" value="TDG68519.1"/>
    <property type="molecule type" value="Genomic_DNA"/>
</dbReference>
<feature type="transmembrane region" description="Helical" evidence="1">
    <location>
        <begin position="189"/>
        <end position="205"/>
    </location>
</feature>
<evidence type="ECO:0000256" key="1">
    <source>
        <dbReference type="SAM" id="Phobius"/>
    </source>
</evidence>
<dbReference type="PIRSF" id="PIRSF033111">
    <property type="entry name" value="UCP033111"/>
    <property type="match status" value="1"/>
</dbReference>
<gene>
    <name evidence="2" type="ORF">C5L23_000121</name>
</gene>
<feature type="transmembrane region" description="Helical" evidence="1">
    <location>
        <begin position="84"/>
        <end position="111"/>
    </location>
</feature>
<dbReference type="Pfam" id="PF06570">
    <property type="entry name" value="DUF1129"/>
    <property type="match status" value="1"/>
</dbReference>
<dbReference type="InterPro" id="IPR036259">
    <property type="entry name" value="MFS_trans_sf"/>
</dbReference>
<name>A0A4R5N9X1_9LACO</name>
<sequence length="238" mass="26632">MSEKKEKRQLTKKNEEFIFQFKKHLAKSGKLDAEQIEKVVVEVEDELLATQHTGRTAQQLYGTPTLAVQKYLDPKRHAKKLHDFGFLPLAIDTILVIFMLFAFVFGVTLFFSKENNAGAGILSLLTIAILGGTVYTYALLKLTPNPDEQKPTVNKGKRWLFLAGAIVVWLLGFVIVGIMPPIINPTLPPIAYIILGALAYGGFYYNRQKNGLKGNGFFAIGQLSNQSRFEAQQKNNQK</sequence>
<dbReference type="SUPFAM" id="SSF103473">
    <property type="entry name" value="MFS general substrate transporter"/>
    <property type="match status" value="1"/>
</dbReference>
<dbReference type="SUPFAM" id="SSF158560">
    <property type="entry name" value="BH3980-like"/>
    <property type="match status" value="1"/>
</dbReference>
<dbReference type="RefSeq" id="WP_133264328.1">
    <property type="nucleotide sequence ID" value="NZ_JAGYGP010000007.1"/>
</dbReference>
<feature type="transmembrane region" description="Helical" evidence="1">
    <location>
        <begin position="159"/>
        <end position="183"/>
    </location>
</feature>
<keyword evidence="3" id="KW-1185">Reference proteome</keyword>
<dbReference type="STRING" id="907931.GCA_000165675_01724"/>
<evidence type="ECO:0000313" key="3">
    <source>
        <dbReference type="Proteomes" id="UP000295681"/>
    </source>
</evidence>
<keyword evidence="1" id="KW-1133">Transmembrane helix</keyword>
<evidence type="ECO:0000313" key="2">
    <source>
        <dbReference type="EMBL" id="TDG68519.1"/>
    </source>
</evidence>
<feature type="transmembrane region" description="Helical" evidence="1">
    <location>
        <begin position="117"/>
        <end position="138"/>
    </location>
</feature>
<evidence type="ECO:0008006" key="4">
    <source>
        <dbReference type="Google" id="ProtNLM"/>
    </source>
</evidence>
<organism evidence="2 3">
    <name type="scientific">Leuconostoc fallax</name>
    <dbReference type="NCBI Taxonomy" id="1251"/>
    <lineage>
        <taxon>Bacteria</taxon>
        <taxon>Bacillati</taxon>
        <taxon>Bacillota</taxon>
        <taxon>Bacilli</taxon>
        <taxon>Lactobacillales</taxon>
        <taxon>Lactobacillaceae</taxon>
        <taxon>Leuconostoc</taxon>
    </lineage>
</organism>
<dbReference type="InterPro" id="IPR009214">
    <property type="entry name" value="DUF1129"/>
</dbReference>
<comment type="caution">
    <text evidence="2">The sequence shown here is derived from an EMBL/GenBank/DDBJ whole genome shotgun (WGS) entry which is preliminary data.</text>
</comment>
<reference evidence="2 3" key="1">
    <citation type="journal article" date="2019" name="Appl. Microbiol. Biotechnol.">
        <title>Uncovering carbohydrate metabolism through a genotype-phenotype association study of 56 lactic acid bacteria genomes.</title>
        <authorList>
            <person name="Buron-Moles G."/>
            <person name="Chailyan A."/>
            <person name="Dolejs I."/>
            <person name="Forster J."/>
            <person name="Miks M.H."/>
        </authorList>
    </citation>
    <scope>NUCLEOTIDE SEQUENCE [LARGE SCALE GENOMIC DNA]</scope>
    <source>
        <strain evidence="2 3">ATCC 700006</strain>
    </source>
</reference>